<feature type="signal peptide" evidence="1">
    <location>
        <begin position="1"/>
        <end position="35"/>
    </location>
</feature>
<sequence length="236" mass="25463">MMSNSVSRKAQRRRHVASAALLCASMLACVPPALAQEVSQAEKLLFQSNHLRNLTGPQALRYRYVHKEKDGAGFSDAVQVDVGARNSDGGIAVTAKFLSGERQVALPPLSSAEGNPALLGFLERDIAEMKRLTGGSTNYFRKRIRIALAEAASVEPVSLAYDGRQVQGRKIAIQPYLNDPMREKMQKYVGKNYVFLLSDEIPGAVYELKSTVPGEPKASAAQVEETMTLAGASGGP</sequence>
<evidence type="ECO:0000256" key="1">
    <source>
        <dbReference type="SAM" id="SignalP"/>
    </source>
</evidence>
<accession>A0ABY1PVD7</accession>
<organism evidence="2 3">
    <name type="scientific">Noviherbaspirillum suwonense</name>
    <dbReference type="NCBI Taxonomy" id="1224511"/>
    <lineage>
        <taxon>Bacteria</taxon>
        <taxon>Pseudomonadati</taxon>
        <taxon>Pseudomonadota</taxon>
        <taxon>Betaproteobacteria</taxon>
        <taxon>Burkholderiales</taxon>
        <taxon>Oxalobacteraceae</taxon>
        <taxon>Noviherbaspirillum</taxon>
    </lineage>
</organism>
<comment type="caution">
    <text evidence="2">The sequence shown here is derived from an EMBL/GenBank/DDBJ whole genome shotgun (WGS) entry which is preliminary data.</text>
</comment>
<dbReference type="EMBL" id="FXUL01000002">
    <property type="protein sequence ID" value="SMP47924.1"/>
    <property type="molecule type" value="Genomic_DNA"/>
</dbReference>
<proteinExistence type="predicted"/>
<feature type="chain" id="PRO_5046092411" evidence="1">
    <location>
        <begin position="36"/>
        <end position="236"/>
    </location>
</feature>
<protein>
    <submittedName>
        <fullName evidence="2">Uncharacterized protein</fullName>
    </submittedName>
</protein>
<dbReference type="RefSeq" id="WP_283440893.1">
    <property type="nucleotide sequence ID" value="NZ_FXUL01000002.1"/>
</dbReference>
<dbReference type="Proteomes" id="UP001158049">
    <property type="component" value="Unassembled WGS sequence"/>
</dbReference>
<name>A0ABY1PVD7_9BURK</name>
<keyword evidence="1" id="KW-0732">Signal</keyword>
<evidence type="ECO:0000313" key="2">
    <source>
        <dbReference type="EMBL" id="SMP47924.1"/>
    </source>
</evidence>
<gene>
    <name evidence="2" type="ORF">SAMN06295970_10283</name>
</gene>
<evidence type="ECO:0000313" key="3">
    <source>
        <dbReference type="Proteomes" id="UP001158049"/>
    </source>
</evidence>
<keyword evidence="3" id="KW-1185">Reference proteome</keyword>
<reference evidence="2 3" key="1">
    <citation type="submission" date="2017-05" db="EMBL/GenBank/DDBJ databases">
        <authorList>
            <person name="Varghese N."/>
            <person name="Submissions S."/>
        </authorList>
    </citation>
    <scope>NUCLEOTIDE SEQUENCE [LARGE SCALE GENOMIC DNA]</scope>
    <source>
        <strain evidence="2 3">DSM 26001</strain>
    </source>
</reference>